<evidence type="ECO:0000313" key="2">
    <source>
        <dbReference type="Proteomes" id="UP000075670"/>
    </source>
</evidence>
<dbReference type="AlphaFoldDB" id="A0A151AZ80"/>
<comment type="caution">
    <text evidence="1">The sequence shown here is derived from an EMBL/GenBank/DDBJ whole genome shotgun (WGS) entry which is preliminary data.</text>
</comment>
<protein>
    <submittedName>
        <fullName evidence="1">Uncharacterized protein</fullName>
    </submittedName>
</protein>
<reference evidence="1 2" key="1">
    <citation type="submission" date="2016-02" db="EMBL/GenBank/DDBJ databases">
        <title>Genome sequence of Moorella mulderi DSM 14980.</title>
        <authorList>
            <person name="Poehlein A."/>
            <person name="Daniel R."/>
        </authorList>
    </citation>
    <scope>NUCLEOTIDE SEQUENCE [LARGE SCALE GENOMIC DNA]</scope>
    <source>
        <strain evidence="1 2">DSM 14980</strain>
    </source>
</reference>
<dbReference type="Proteomes" id="UP000075670">
    <property type="component" value="Unassembled WGS sequence"/>
</dbReference>
<organism evidence="1 2">
    <name type="scientific">Moorella mulderi DSM 14980</name>
    <dbReference type="NCBI Taxonomy" id="1122241"/>
    <lineage>
        <taxon>Bacteria</taxon>
        <taxon>Bacillati</taxon>
        <taxon>Bacillota</taxon>
        <taxon>Clostridia</taxon>
        <taxon>Neomoorellales</taxon>
        <taxon>Neomoorellaceae</taxon>
        <taxon>Neomoorella</taxon>
    </lineage>
</organism>
<accession>A0A151AZ80</accession>
<proteinExistence type="predicted"/>
<sequence>MSAFSRFLGADSLASELLCEHEGICLSLVLQRYRDANVGTFTRCGVNFHLTV</sequence>
<evidence type="ECO:0000313" key="1">
    <source>
        <dbReference type="EMBL" id="KYH32965.1"/>
    </source>
</evidence>
<keyword evidence="2" id="KW-1185">Reference proteome</keyword>
<dbReference type="EMBL" id="LTBC01000002">
    <property type="protein sequence ID" value="KYH32965.1"/>
    <property type="molecule type" value="Genomic_DNA"/>
</dbReference>
<gene>
    <name evidence="1" type="ORF">MOMUL_07430</name>
</gene>
<name>A0A151AZ80_9FIRM</name>